<dbReference type="OrthoDB" id="5153809at2759"/>
<evidence type="ECO:0000313" key="2">
    <source>
        <dbReference type="EMBL" id="KJZ67945.1"/>
    </source>
</evidence>
<evidence type="ECO:0000256" key="1">
    <source>
        <dbReference type="SAM" id="MobiDB-lite"/>
    </source>
</evidence>
<dbReference type="Proteomes" id="UP000054481">
    <property type="component" value="Unassembled WGS sequence"/>
</dbReference>
<sequence>MSVCNTLKKRCRGPGRKPRPEAPECEPRFLIIDEGLRLAVSKPPSSQDVQNFSSLIKTFQCHAAQANEQISTGSSKDIRLRIFKKYPDLCFAPETSDRGLEIRTMVQKQFECVLLASEYRKARLSKKAEWRTAGVSRTFSLEIFPDLHVEPRVRYKKMYYYLQVGEPLLRLVERFGWGVLIFPGLNLTLKSIDDFVDLVGTCHPNLGNMLHNLSLILPRLMKWGLPPSGFDFDNTNLENITEVGKQTFNSLFPAPACLKQECPKSLRPEDEILPWPSADSTAPVLSHGG</sequence>
<dbReference type="EMBL" id="KQ031156">
    <property type="protein sequence ID" value="KJZ67945.1"/>
    <property type="molecule type" value="Genomic_DNA"/>
</dbReference>
<protein>
    <submittedName>
        <fullName evidence="2">Uncharacterized protein</fullName>
    </submittedName>
</protein>
<keyword evidence="3" id="KW-1185">Reference proteome</keyword>
<reference evidence="2 3" key="1">
    <citation type="journal article" date="2014" name="Genome Biol. Evol.">
        <title>Comparative genomics and transcriptomics analyses reveal divergent lifestyle features of nematode endoparasitic fungus Hirsutella minnesotensis.</title>
        <authorList>
            <person name="Lai Y."/>
            <person name="Liu K."/>
            <person name="Zhang X."/>
            <person name="Zhang X."/>
            <person name="Li K."/>
            <person name="Wang N."/>
            <person name="Shu C."/>
            <person name="Wu Y."/>
            <person name="Wang C."/>
            <person name="Bushley K.E."/>
            <person name="Xiang M."/>
            <person name="Liu X."/>
        </authorList>
    </citation>
    <scope>NUCLEOTIDE SEQUENCE [LARGE SCALE GENOMIC DNA]</scope>
    <source>
        <strain evidence="2 3">3608</strain>
    </source>
</reference>
<accession>A0A0F7ZHS9</accession>
<proteinExistence type="predicted"/>
<name>A0A0F7ZHS9_9HYPO</name>
<dbReference type="AlphaFoldDB" id="A0A0F7ZHS9"/>
<evidence type="ECO:0000313" key="3">
    <source>
        <dbReference type="Proteomes" id="UP000054481"/>
    </source>
</evidence>
<feature type="region of interest" description="Disordered" evidence="1">
    <location>
        <begin position="269"/>
        <end position="289"/>
    </location>
</feature>
<gene>
    <name evidence="2" type="ORF">HIM_12666</name>
</gene>
<organism evidence="2 3">
    <name type="scientific">Hirsutella minnesotensis 3608</name>
    <dbReference type="NCBI Taxonomy" id="1043627"/>
    <lineage>
        <taxon>Eukaryota</taxon>
        <taxon>Fungi</taxon>
        <taxon>Dikarya</taxon>
        <taxon>Ascomycota</taxon>
        <taxon>Pezizomycotina</taxon>
        <taxon>Sordariomycetes</taxon>
        <taxon>Hypocreomycetidae</taxon>
        <taxon>Hypocreales</taxon>
        <taxon>Ophiocordycipitaceae</taxon>
        <taxon>Hirsutella</taxon>
    </lineage>
</organism>